<keyword evidence="2" id="KW-0812">Transmembrane</keyword>
<dbReference type="Proteomes" id="UP001566132">
    <property type="component" value="Unassembled WGS sequence"/>
</dbReference>
<evidence type="ECO:0000256" key="1">
    <source>
        <dbReference type="ARBA" id="ARBA00004141"/>
    </source>
</evidence>
<keyword evidence="3" id="KW-1133">Transmembrane helix</keyword>
<feature type="chain" id="PRO_5044748720" evidence="7">
    <location>
        <begin position="24"/>
        <end position="213"/>
    </location>
</feature>
<keyword evidence="7" id="KW-0732">Signal</keyword>
<reference evidence="8 9" key="1">
    <citation type="submission" date="2024-05" db="EMBL/GenBank/DDBJ databases">
        <title>Genetic variation in Jamaican populations of the coffee berry borer (Hypothenemus hampei).</title>
        <authorList>
            <person name="Errbii M."/>
            <person name="Myrie A."/>
        </authorList>
    </citation>
    <scope>NUCLEOTIDE SEQUENCE [LARGE SCALE GENOMIC DNA]</scope>
    <source>
        <strain evidence="8">JA-Hopewell-2020-01-JO</strain>
        <tissue evidence="8">Whole body</tissue>
    </source>
</reference>
<dbReference type="EMBL" id="JBDJPC010000002">
    <property type="protein sequence ID" value="KAL1514214.1"/>
    <property type="molecule type" value="Genomic_DNA"/>
</dbReference>
<evidence type="ECO:0000256" key="5">
    <source>
        <dbReference type="ARBA" id="ARBA00023180"/>
    </source>
</evidence>
<feature type="signal peptide" evidence="7">
    <location>
        <begin position="1"/>
        <end position="23"/>
    </location>
</feature>
<comment type="similarity">
    <text evidence="6">Belongs to the NALF family.</text>
</comment>
<comment type="subcellular location">
    <subcellularLocation>
        <location evidence="1">Membrane</location>
        <topology evidence="1">Multi-pass membrane protein</topology>
    </subcellularLocation>
</comment>
<evidence type="ECO:0000256" key="4">
    <source>
        <dbReference type="ARBA" id="ARBA00023136"/>
    </source>
</evidence>
<dbReference type="GO" id="GO:0016020">
    <property type="term" value="C:membrane"/>
    <property type="evidence" value="ECO:0007669"/>
    <property type="project" value="UniProtKB-SubCell"/>
</dbReference>
<evidence type="ECO:0000256" key="6">
    <source>
        <dbReference type="ARBA" id="ARBA00029445"/>
    </source>
</evidence>
<name>A0ABD1FD04_HYPHA</name>
<organism evidence="8 9">
    <name type="scientific">Hypothenemus hampei</name>
    <name type="common">Coffee berry borer</name>
    <dbReference type="NCBI Taxonomy" id="57062"/>
    <lineage>
        <taxon>Eukaryota</taxon>
        <taxon>Metazoa</taxon>
        <taxon>Ecdysozoa</taxon>
        <taxon>Arthropoda</taxon>
        <taxon>Hexapoda</taxon>
        <taxon>Insecta</taxon>
        <taxon>Pterygota</taxon>
        <taxon>Neoptera</taxon>
        <taxon>Endopterygota</taxon>
        <taxon>Coleoptera</taxon>
        <taxon>Polyphaga</taxon>
        <taxon>Cucujiformia</taxon>
        <taxon>Curculionidae</taxon>
        <taxon>Scolytinae</taxon>
        <taxon>Hypothenemus</taxon>
    </lineage>
</organism>
<evidence type="ECO:0000256" key="7">
    <source>
        <dbReference type="SAM" id="SignalP"/>
    </source>
</evidence>
<accession>A0ABD1FD04</accession>
<dbReference type="PANTHER" id="PTHR15819">
    <property type="entry name" value="TRANSMEMBRANE PROTEIN FAM155"/>
    <property type="match status" value="1"/>
</dbReference>
<proteinExistence type="inferred from homology"/>
<gene>
    <name evidence="8" type="ORF">ABEB36_003505</name>
</gene>
<protein>
    <submittedName>
        <fullName evidence="8">Uncharacterized protein</fullName>
    </submittedName>
</protein>
<dbReference type="PANTHER" id="PTHR15819:SF11">
    <property type="entry name" value="MID1, ISOFORM A"/>
    <property type="match status" value="1"/>
</dbReference>
<keyword evidence="9" id="KW-1185">Reference proteome</keyword>
<evidence type="ECO:0000256" key="3">
    <source>
        <dbReference type="ARBA" id="ARBA00022989"/>
    </source>
</evidence>
<evidence type="ECO:0000313" key="8">
    <source>
        <dbReference type="EMBL" id="KAL1514214.1"/>
    </source>
</evidence>
<comment type="caution">
    <text evidence="8">The sequence shown here is derived from an EMBL/GenBank/DDBJ whole genome shotgun (WGS) entry which is preliminary data.</text>
</comment>
<dbReference type="AlphaFoldDB" id="A0ABD1FD04"/>
<keyword evidence="5" id="KW-0325">Glycoprotein</keyword>
<evidence type="ECO:0000256" key="2">
    <source>
        <dbReference type="ARBA" id="ARBA00022692"/>
    </source>
</evidence>
<dbReference type="InterPro" id="IPR055288">
    <property type="entry name" value="NALCN_aux_factor_1/2"/>
</dbReference>
<evidence type="ECO:0000313" key="9">
    <source>
        <dbReference type="Proteomes" id="UP001566132"/>
    </source>
</evidence>
<sequence>MPRRAQPGLLLLMAAVAVAVAPGAPCAAPAAACLPSCAPNIALKQCLHYLQESHKDELCGRDLSPGRRRDELEKLRLRHCCEHRVAEALPEAAFHDSRICRLRLQELLETDHLASHASCSHADLLLRYDCAQNYSIAFNCDQCKNLLVRFMRTNQNKPTPQFFPRFLRAELARCKCCALFSMKSSLWWINRFGFNLRRGKAGDKRFTITSLFL</sequence>
<keyword evidence="4" id="KW-0472">Membrane</keyword>